<protein>
    <submittedName>
        <fullName evidence="4">Leucine-, isoleucine-, valine-, threonine-, and alanine-binding protein</fullName>
    </submittedName>
</protein>
<dbReference type="PATRIC" id="fig|448.7.peg.676"/>
<feature type="domain" description="Leucine-binding protein" evidence="3">
    <location>
        <begin position="45"/>
        <end position="348"/>
    </location>
</feature>
<dbReference type="STRING" id="448.Lery_0648"/>
<keyword evidence="5" id="KW-1185">Reference proteome</keyword>
<dbReference type="InterPro" id="IPR028082">
    <property type="entry name" value="Peripla_BP_I"/>
</dbReference>
<keyword evidence="2" id="KW-0732">Signal</keyword>
<organism evidence="4 5">
    <name type="scientific">Legionella erythra</name>
    <dbReference type="NCBI Taxonomy" id="448"/>
    <lineage>
        <taxon>Bacteria</taxon>
        <taxon>Pseudomonadati</taxon>
        <taxon>Pseudomonadota</taxon>
        <taxon>Gammaproteobacteria</taxon>
        <taxon>Legionellales</taxon>
        <taxon>Legionellaceae</taxon>
        <taxon>Legionella</taxon>
    </lineage>
</organism>
<name>A0A0W0TUJ2_LEGER</name>
<comment type="caution">
    <text evidence="4">The sequence shown here is derived from an EMBL/GenBank/DDBJ whole genome shotgun (WGS) entry which is preliminary data.</text>
</comment>
<dbReference type="SUPFAM" id="SSF53822">
    <property type="entry name" value="Periplasmic binding protein-like I"/>
    <property type="match status" value="1"/>
</dbReference>
<dbReference type="EMBL" id="LNYA01000009">
    <property type="protein sequence ID" value="KTC99109.1"/>
    <property type="molecule type" value="Genomic_DNA"/>
</dbReference>
<evidence type="ECO:0000313" key="5">
    <source>
        <dbReference type="Proteomes" id="UP000054773"/>
    </source>
</evidence>
<dbReference type="InterPro" id="IPR028081">
    <property type="entry name" value="Leu-bd"/>
</dbReference>
<comment type="similarity">
    <text evidence="1">Belongs to the leucine-binding protein family.</text>
</comment>
<dbReference type="InterPro" id="IPR051010">
    <property type="entry name" value="BCAA_transport"/>
</dbReference>
<gene>
    <name evidence="4" type="ORF">Lery_0648</name>
</gene>
<proteinExistence type="inferred from homology"/>
<dbReference type="Gene3D" id="3.40.50.2300">
    <property type="match status" value="2"/>
</dbReference>
<accession>A0A0W0TUJ2</accession>
<evidence type="ECO:0000313" key="4">
    <source>
        <dbReference type="EMBL" id="KTC99109.1"/>
    </source>
</evidence>
<sequence>MLGYFFVHRIEHLMQYFIRNVLKRLVFLFLLGLSSLGFASTKPLVRIGVYAPFSGPFAMVGQSMLNAMKLARLDFKSSPYQYRFYPLDQMAAGETEKKRLHAFVQKNKIAILISEGSVGGGLARQEANDNEIIHVSLASDPTIADGRYNFLFWSPASEQATVMARQLVKKNIHTIGLVRVNHPWADVIGDALINALQKARIKVVLNVKFAADTTHFTPIINQMKNSNADIFFFMGFKQNMVPWREAMVKAKLQQPITGIIERLSPEVKQVFEGQWYVDTRDMSPDFVKRYQQQYQQIPVTEGGYAYDTFTMLAKSMNKAGMKADQIAKELHTLHKGNGVMGPFSVQNNGIIFSESVVKTIHKGQSILVK</sequence>
<reference evidence="4 5" key="1">
    <citation type="submission" date="2015-11" db="EMBL/GenBank/DDBJ databases">
        <title>Genomic analysis of 38 Legionella species identifies large and diverse effector repertoires.</title>
        <authorList>
            <person name="Burstein D."/>
            <person name="Amaro F."/>
            <person name="Zusman T."/>
            <person name="Lifshitz Z."/>
            <person name="Cohen O."/>
            <person name="Gilbert J.A."/>
            <person name="Pupko T."/>
            <person name="Shuman H.A."/>
            <person name="Segal G."/>
        </authorList>
    </citation>
    <scope>NUCLEOTIDE SEQUENCE [LARGE SCALE GENOMIC DNA]</scope>
    <source>
        <strain evidence="4 5">SE-32A-C8</strain>
    </source>
</reference>
<dbReference type="Pfam" id="PF13458">
    <property type="entry name" value="Peripla_BP_6"/>
    <property type="match status" value="1"/>
</dbReference>
<dbReference type="PANTHER" id="PTHR30483">
    <property type="entry name" value="LEUCINE-SPECIFIC-BINDING PROTEIN"/>
    <property type="match status" value="1"/>
</dbReference>
<dbReference type="PANTHER" id="PTHR30483:SF6">
    <property type="entry name" value="PERIPLASMIC BINDING PROTEIN OF ABC TRANSPORTER FOR NATURAL AMINO ACIDS"/>
    <property type="match status" value="1"/>
</dbReference>
<dbReference type="Proteomes" id="UP000054773">
    <property type="component" value="Unassembled WGS sequence"/>
</dbReference>
<evidence type="ECO:0000256" key="2">
    <source>
        <dbReference type="ARBA" id="ARBA00022729"/>
    </source>
</evidence>
<evidence type="ECO:0000256" key="1">
    <source>
        <dbReference type="ARBA" id="ARBA00010062"/>
    </source>
</evidence>
<evidence type="ECO:0000259" key="3">
    <source>
        <dbReference type="Pfam" id="PF13458"/>
    </source>
</evidence>
<dbReference type="OrthoDB" id="5644586at2"/>
<dbReference type="AlphaFoldDB" id="A0A0W0TUJ2"/>